<dbReference type="Pfam" id="PF04783">
    <property type="entry name" value="DUF630"/>
    <property type="match status" value="1"/>
</dbReference>
<dbReference type="Proteomes" id="UP000091857">
    <property type="component" value="Chromosome 14"/>
</dbReference>
<dbReference type="PANTHER" id="PTHR21450:SF21">
    <property type="entry name" value="REDUCTASE SUBUNIT C, PUTATIVE (DUF630 AND DUF632)-RELATED"/>
    <property type="match status" value="1"/>
</dbReference>
<gene>
    <name evidence="4" type="ORF">MANES_14G134700v8</name>
</gene>
<organism evidence="4 5">
    <name type="scientific">Manihot esculenta</name>
    <name type="common">Cassava</name>
    <name type="synonym">Jatropha manihot</name>
    <dbReference type="NCBI Taxonomy" id="3983"/>
    <lineage>
        <taxon>Eukaryota</taxon>
        <taxon>Viridiplantae</taxon>
        <taxon>Streptophyta</taxon>
        <taxon>Embryophyta</taxon>
        <taxon>Tracheophyta</taxon>
        <taxon>Spermatophyta</taxon>
        <taxon>Magnoliopsida</taxon>
        <taxon>eudicotyledons</taxon>
        <taxon>Gunneridae</taxon>
        <taxon>Pentapetalae</taxon>
        <taxon>rosids</taxon>
        <taxon>fabids</taxon>
        <taxon>Malpighiales</taxon>
        <taxon>Euphorbiaceae</taxon>
        <taxon>Crotonoideae</taxon>
        <taxon>Manihoteae</taxon>
        <taxon>Manihot</taxon>
    </lineage>
</organism>
<proteinExistence type="predicted"/>
<dbReference type="InterPro" id="IPR006868">
    <property type="entry name" value="DUF630"/>
</dbReference>
<feature type="domain" description="DUF630" evidence="3">
    <location>
        <begin position="1"/>
        <end position="59"/>
    </location>
</feature>
<sequence length="662" mass="75393">MGCAASKIHKEERVQICKERKRLMKQLVVFRGEFADAQLSYLRALKNSGVTLRQFTESESLELESTYSQPVPPSPLFPLPPSPPPPPPFSPDLRGSVDNKKEEIDQEESIRIDEDDSCTQPPSTHSSSWNRWESESFEQPSPQHQEKNKKVEPASDEEIWAEAKAEFDEEDLEDESAGNVHSNSLPQMQQPVKLIDDDSSMVSCCTKDTADMTVVQWRSKKTLEGIVKELDDYFLKASAGGDEIAILMDISKGSNSLPHKSKENKRKRSNSAKVFSALSWSWSSKSTQFAEDTNVVYNPSEPLKPGAHCITLDKLYAAEQKLYKEVKEEEMSKIEHEKKSMLLLKQEEENHDWTKTEKTRLIVEGLETDIRRLQHSISNTCSTILELIDVELYPQLVTLTSGLKTMWRTMYECHQVQNHISLQLNHLTDSQGVDLSTDYHRHATSQLAAEVTSWYLSFCKLVKYHQEYVRTLCNWIKLTDHLVNDNQHSSCLSAVRSLCEEWQLVFDRLPAKIASEAIKSLLDAIQMIMLQQGEEQNLYKKSVKLEKRYQKELLSLSEMERKVTWSFADHEDMQSDLSPKHPLSIKRAKTEALKKRLDTEKTKYLNSVQVTRAMTLNKLQTGLPSVFRALMGFSSASAQAFEAVHGHGRPAVDCDASESSMS</sequence>
<feature type="compositionally biased region" description="Polar residues" evidence="1">
    <location>
        <begin position="118"/>
        <end position="143"/>
    </location>
</feature>
<keyword evidence="5" id="KW-1185">Reference proteome</keyword>
<evidence type="ECO:0000313" key="4">
    <source>
        <dbReference type="EMBL" id="OAY31718.1"/>
    </source>
</evidence>
<dbReference type="InterPro" id="IPR006867">
    <property type="entry name" value="DUF632"/>
</dbReference>
<dbReference type="STRING" id="3983.A0A2C9UME9"/>
<feature type="region of interest" description="Disordered" evidence="1">
    <location>
        <begin position="61"/>
        <end position="156"/>
    </location>
</feature>
<evidence type="ECO:0008006" key="6">
    <source>
        <dbReference type="Google" id="ProtNLM"/>
    </source>
</evidence>
<comment type="caution">
    <text evidence="4">The sequence shown here is derived from an EMBL/GenBank/DDBJ whole genome shotgun (WGS) entry which is preliminary data.</text>
</comment>
<dbReference type="PANTHER" id="PTHR21450">
    <property type="entry name" value="PROTEIN ALTERED PHOSPHATE STARVATION RESPONSE 1"/>
    <property type="match status" value="1"/>
</dbReference>
<feature type="compositionally biased region" description="Basic and acidic residues" evidence="1">
    <location>
        <begin position="95"/>
        <end position="112"/>
    </location>
</feature>
<dbReference type="EMBL" id="CM004400">
    <property type="protein sequence ID" value="OAY31718.1"/>
    <property type="molecule type" value="Genomic_DNA"/>
</dbReference>
<evidence type="ECO:0000259" key="3">
    <source>
        <dbReference type="Pfam" id="PF04783"/>
    </source>
</evidence>
<feature type="domain" description="DUF632" evidence="2">
    <location>
        <begin position="223"/>
        <end position="526"/>
    </location>
</feature>
<dbReference type="AlphaFoldDB" id="A0A2C9UME9"/>
<feature type="compositionally biased region" description="Pro residues" evidence="1">
    <location>
        <begin position="70"/>
        <end position="90"/>
    </location>
</feature>
<evidence type="ECO:0000313" key="5">
    <source>
        <dbReference type="Proteomes" id="UP000091857"/>
    </source>
</evidence>
<dbReference type="Pfam" id="PF04782">
    <property type="entry name" value="DUF632"/>
    <property type="match status" value="1"/>
</dbReference>
<name>A0A2C9UME9_MANES</name>
<protein>
    <recommendedName>
        <fullName evidence="6">DUF632 domain-containing protein</fullName>
    </recommendedName>
</protein>
<accession>A0A2C9UME9</accession>
<evidence type="ECO:0000259" key="2">
    <source>
        <dbReference type="Pfam" id="PF04782"/>
    </source>
</evidence>
<reference evidence="5" key="1">
    <citation type="journal article" date="2016" name="Nat. Biotechnol.">
        <title>Sequencing wild and cultivated cassava and related species reveals extensive interspecific hybridization and genetic diversity.</title>
        <authorList>
            <person name="Bredeson J.V."/>
            <person name="Lyons J.B."/>
            <person name="Prochnik S.E."/>
            <person name="Wu G.A."/>
            <person name="Ha C.M."/>
            <person name="Edsinger-Gonzales E."/>
            <person name="Grimwood J."/>
            <person name="Schmutz J."/>
            <person name="Rabbi I.Y."/>
            <person name="Egesi C."/>
            <person name="Nauluvula P."/>
            <person name="Lebot V."/>
            <person name="Ndunguru J."/>
            <person name="Mkamilo G."/>
            <person name="Bart R.S."/>
            <person name="Setter T.L."/>
            <person name="Gleadow R.M."/>
            <person name="Kulakow P."/>
            <person name="Ferguson M.E."/>
            <person name="Rounsley S."/>
            <person name="Rokhsar D.S."/>
        </authorList>
    </citation>
    <scope>NUCLEOTIDE SEQUENCE [LARGE SCALE GENOMIC DNA]</scope>
    <source>
        <strain evidence="5">cv. AM560-2</strain>
    </source>
</reference>
<evidence type="ECO:0000256" key="1">
    <source>
        <dbReference type="SAM" id="MobiDB-lite"/>
    </source>
</evidence>
<dbReference type="Gramene" id="Manes.14G134700.3.v8.1">
    <property type="protein sequence ID" value="Manes.14G134700.3.v8.1.CDS"/>
    <property type="gene ID" value="Manes.14G134700.v8.1"/>
</dbReference>
<dbReference type="OrthoDB" id="1919226at2759"/>
<feature type="compositionally biased region" description="Basic and acidic residues" evidence="1">
    <location>
        <begin position="144"/>
        <end position="153"/>
    </location>
</feature>